<name>A0ACA9KK00_9GLOM</name>
<organism evidence="1 2">
    <name type="scientific">Cetraspora pellucida</name>
    <dbReference type="NCBI Taxonomy" id="1433469"/>
    <lineage>
        <taxon>Eukaryota</taxon>
        <taxon>Fungi</taxon>
        <taxon>Fungi incertae sedis</taxon>
        <taxon>Mucoromycota</taxon>
        <taxon>Glomeromycotina</taxon>
        <taxon>Glomeromycetes</taxon>
        <taxon>Diversisporales</taxon>
        <taxon>Gigasporaceae</taxon>
        <taxon>Cetraspora</taxon>
    </lineage>
</organism>
<comment type="caution">
    <text evidence="1">The sequence shown here is derived from an EMBL/GenBank/DDBJ whole genome shotgun (WGS) entry which is preliminary data.</text>
</comment>
<protein>
    <submittedName>
        <fullName evidence="1">17760_t:CDS:1</fullName>
    </submittedName>
</protein>
<keyword evidence="2" id="KW-1185">Reference proteome</keyword>
<dbReference type="EMBL" id="CAJVPW010001213">
    <property type="protein sequence ID" value="CAG8477997.1"/>
    <property type="molecule type" value="Genomic_DNA"/>
</dbReference>
<proteinExistence type="predicted"/>
<sequence length="40" mass="4633">MDEVMQCLRDLINMTHAQLMADTISINILPDLHIDEIDNH</sequence>
<evidence type="ECO:0000313" key="1">
    <source>
        <dbReference type="EMBL" id="CAG8477997.1"/>
    </source>
</evidence>
<dbReference type="Proteomes" id="UP000789366">
    <property type="component" value="Unassembled WGS sequence"/>
</dbReference>
<gene>
    <name evidence="1" type="ORF">SPELUC_LOCUS1999</name>
</gene>
<evidence type="ECO:0000313" key="2">
    <source>
        <dbReference type="Proteomes" id="UP000789366"/>
    </source>
</evidence>
<accession>A0ACA9KK00</accession>
<reference evidence="1" key="1">
    <citation type="submission" date="2021-06" db="EMBL/GenBank/DDBJ databases">
        <authorList>
            <person name="Kallberg Y."/>
            <person name="Tangrot J."/>
            <person name="Rosling A."/>
        </authorList>
    </citation>
    <scope>NUCLEOTIDE SEQUENCE</scope>
    <source>
        <strain evidence="1">28 12/20/2015</strain>
    </source>
</reference>